<evidence type="ECO:0000313" key="2">
    <source>
        <dbReference type="Proteomes" id="UP000325008"/>
    </source>
</evidence>
<keyword evidence="2" id="KW-1185">Reference proteome</keyword>
<dbReference type="RefSeq" id="XP_014659148.1">
    <property type="nucleotide sequence ID" value="XM_014803662.1"/>
</dbReference>
<reference evidence="1" key="1">
    <citation type="submission" date="2018-03" db="EMBL/GenBank/DDBJ databases">
        <authorList>
            <person name="Guldener U."/>
        </authorList>
    </citation>
    <scope>NUCLEOTIDE SEQUENCE [LARGE SCALE GENOMIC DNA]</scope>
    <source>
        <strain evidence="1">ATCC34888</strain>
    </source>
</reference>
<proteinExistence type="predicted"/>
<comment type="caution">
    <text evidence="1">The sequence shown here is derived from an EMBL/GenBank/DDBJ whole genome shotgun (WGS) entry which is preliminary data.</text>
</comment>
<dbReference type="AlphaFoldDB" id="A0A5C3FFA9"/>
<accession>A0A5C3FFA9</accession>
<dbReference type="Proteomes" id="UP000325008">
    <property type="component" value="Unassembled WGS sequence"/>
</dbReference>
<sequence length="170" mass="18490">MQAAHFIPSHLRSVVAQVTSAASPREDAEAQAYFGRRSRAASGDNTLRSDDVATFARSCTGETQTPANRAYLIPPHTCFASHWAMRFHLWSASEGLAANVANAARFGSTLSPLESSGSTPWNEPEFQSFTMRAAGINLELDVSEQAEHLLHHLVSLDVVAPRDALRTRSI</sequence>
<evidence type="ECO:0000313" key="1">
    <source>
        <dbReference type="EMBL" id="SPO42365.1"/>
    </source>
</evidence>
<organism evidence="1 2">
    <name type="scientific">Pseudozyma antarctica</name>
    <name type="common">Yeast</name>
    <name type="synonym">Candida antarctica</name>
    <dbReference type="NCBI Taxonomy" id="84753"/>
    <lineage>
        <taxon>Eukaryota</taxon>
        <taxon>Fungi</taxon>
        <taxon>Dikarya</taxon>
        <taxon>Basidiomycota</taxon>
        <taxon>Ustilaginomycotina</taxon>
        <taxon>Ustilaginomycetes</taxon>
        <taxon>Ustilaginales</taxon>
        <taxon>Ustilaginaceae</taxon>
        <taxon>Moesziomyces</taxon>
    </lineage>
</organism>
<dbReference type="EMBL" id="OOIQ01000001">
    <property type="protein sequence ID" value="SPO42365.1"/>
    <property type="molecule type" value="Genomic_DNA"/>
</dbReference>
<name>A0A5C3FFA9_PSEA2</name>
<protein>
    <submittedName>
        <fullName evidence="1">Uncharacterized protein</fullName>
    </submittedName>
</protein>
<gene>
    <name evidence="1" type="ORF">PSANT_00048</name>
</gene>